<keyword evidence="7" id="KW-0010">Activator</keyword>
<sequence>MCRLTTLETAKECLQLGARPRTTRWLTGLSNKAVLRLTAEANLEIPRGRPPYSEEFFHGAAPSVKAEICTFAGNYEFLVEQQVLPALALIGAYRHYCAGCLKPTFTFDQAFFVVSCLSGLWAAPRRSLFLRPCGGCASPHLVSNPDVPTAWCPFCEPHATKTLALPFLEPVVADRRNLSMQSGVASVLEQRIQAIRMQDELERLGASQRHVQILTGALADSDGACCDARTGLGKELPLERWSLQVKTLDRAVFAALACTYRRVSDGGCAVGQAFVAAFRHISSLPGPTPTRLRFDKAFNVIAALDGLWGAQRRLELVECPSCQSRHLVSLLEPEPAHCPFCQVARRPEVFGLKRR</sequence>
<keyword evidence="10" id="KW-1185">Reference proteome</keyword>
<gene>
    <name evidence="9" type="ORF">SM757_00630</name>
</gene>
<reference evidence="9 10" key="1">
    <citation type="submission" date="2023-11" db="EMBL/GenBank/DDBJ databases">
        <title>Draft genome of Azohydromonas lata strain H1 (DSM1123), a polyhydroxyalkanoate producer.</title>
        <authorList>
            <person name="Traversa D."/>
            <person name="D'Addabbo P."/>
            <person name="Pazzani C."/>
            <person name="Manzari C."/>
            <person name="Chiara M."/>
            <person name="Scrascia M."/>
        </authorList>
    </citation>
    <scope>NUCLEOTIDE SEQUENCE [LARGE SCALE GENOMIC DNA]</scope>
    <source>
        <strain evidence="9 10">H1</strain>
        <plasmid evidence="9">unnamed</plasmid>
    </source>
</reference>
<evidence type="ECO:0000256" key="2">
    <source>
        <dbReference type="ARBA" id="ARBA00022723"/>
    </source>
</evidence>
<name>A0ABU5I7J9_9BURK</name>
<keyword evidence="4" id="KW-0862">Zinc</keyword>
<dbReference type="SUPFAM" id="SSF160930">
    <property type="entry name" value="FlhC-like"/>
    <property type="match status" value="2"/>
</dbReference>
<comment type="caution">
    <text evidence="9">The sequence shown here is derived from an EMBL/GenBank/DDBJ whole genome shotgun (WGS) entry which is preliminary data.</text>
</comment>
<accession>A0ABU5I7J9</accession>
<dbReference type="InterPro" id="IPR007944">
    <property type="entry name" value="FlhC"/>
</dbReference>
<evidence type="ECO:0000256" key="1">
    <source>
        <dbReference type="ARBA" id="ARBA00022490"/>
    </source>
</evidence>
<keyword evidence="9" id="KW-0614">Plasmid</keyword>
<keyword evidence="8" id="KW-0804">Transcription</keyword>
<dbReference type="Proteomes" id="UP001293718">
    <property type="component" value="Unassembled WGS sequence"/>
</dbReference>
<evidence type="ECO:0000256" key="4">
    <source>
        <dbReference type="ARBA" id="ARBA00022833"/>
    </source>
</evidence>
<dbReference type="RefSeq" id="WP_322464161.1">
    <property type="nucleotide sequence ID" value="NZ_JAXOJX010000001.1"/>
</dbReference>
<keyword evidence="3" id="KW-1005">Bacterial flagellum biogenesis</keyword>
<dbReference type="Pfam" id="PF05280">
    <property type="entry name" value="FlhC"/>
    <property type="match status" value="1"/>
</dbReference>
<keyword evidence="2" id="KW-0479">Metal-binding</keyword>
<protein>
    <submittedName>
        <fullName evidence="9">FlhC family transcriptional regulator</fullName>
    </submittedName>
</protein>
<evidence type="ECO:0000256" key="3">
    <source>
        <dbReference type="ARBA" id="ARBA00022795"/>
    </source>
</evidence>
<keyword evidence="1" id="KW-0963">Cytoplasm</keyword>
<evidence type="ECO:0000313" key="9">
    <source>
        <dbReference type="EMBL" id="MDZ5455067.1"/>
    </source>
</evidence>
<proteinExistence type="predicted"/>
<organism evidence="9 10">
    <name type="scientific">Azohydromonas lata</name>
    <dbReference type="NCBI Taxonomy" id="45677"/>
    <lineage>
        <taxon>Bacteria</taxon>
        <taxon>Pseudomonadati</taxon>
        <taxon>Pseudomonadota</taxon>
        <taxon>Betaproteobacteria</taxon>
        <taxon>Burkholderiales</taxon>
        <taxon>Sphaerotilaceae</taxon>
        <taxon>Azohydromonas</taxon>
    </lineage>
</organism>
<evidence type="ECO:0000256" key="8">
    <source>
        <dbReference type="ARBA" id="ARBA00023163"/>
    </source>
</evidence>
<keyword evidence="6" id="KW-0238">DNA-binding</keyword>
<geneLocation type="plasmid" evidence="9">
    <name>unnamed</name>
</geneLocation>
<evidence type="ECO:0000256" key="5">
    <source>
        <dbReference type="ARBA" id="ARBA00023015"/>
    </source>
</evidence>
<evidence type="ECO:0000256" key="6">
    <source>
        <dbReference type="ARBA" id="ARBA00023125"/>
    </source>
</evidence>
<dbReference type="EMBL" id="JAXOJX010000001">
    <property type="protein sequence ID" value="MDZ5455067.1"/>
    <property type="molecule type" value="Genomic_DNA"/>
</dbReference>
<evidence type="ECO:0000256" key="7">
    <source>
        <dbReference type="ARBA" id="ARBA00023159"/>
    </source>
</evidence>
<keyword evidence="5" id="KW-0805">Transcription regulation</keyword>
<evidence type="ECO:0000313" key="10">
    <source>
        <dbReference type="Proteomes" id="UP001293718"/>
    </source>
</evidence>